<sequence>MRSARKIFHFPSDSNFRCRFVELSRAEQRLSLEGCTRMFSRPVAASLVVTHRPSPPLPENRLWPPEPLLLGLPSWADQRGVAKLWHCLVPLFHARFILCLLQQFHPHRQST</sequence>
<protein>
    <submittedName>
        <fullName evidence="1">Uncharacterized protein</fullName>
    </submittedName>
</protein>
<name>D0A0U5_TRYB9</name>
<dbReference type="RefSeq" id="XP_011779117.1">
    <property type="nucleotide sequence ID" value="XM_011780815.1"/>
</dbReference>
<accession>D0A0U5</accession>
<gene>
    <name evidence="1" type="ORF">TbgDal_X19610</name>
</gene>
<evidence type="ECO:0000313" key="1">
    <source>
        <dbReference type="EMBL" id="CBH16853.1"/>
    </source>
</evidence>
<reference evidence="2" key="1">
    <citation type="journal article" date="2010" name="PLoS Negl. Trop. Dis.">
        <title>The genome sequence of Trypanosoma brucei gambiense, causative agent of chronic human african trypanosomiasis.</title>
        <authorList>
            <person name="Jackson A.P."/>
            <person name="Sanders M."/>
            <person name="Berry A."/>
            <person name="McQuillan J."/>
            <person name="Aslett M.A."/>
            <person name="Quail M.A."/>
            <person name="Chukualim B."/>
            <person name="Capewell P."/>
            <person name="MacLeod A."/>
            <person name="Melville S.E."/>
            <person name="Gibson W."/>
            <person name="Barry J.D."/>
            <person name="Berriman M."/>
            <person name="Hertz-Fowler C."/>
        </authorList>
    </citation>
    <scope>NUCLEOTIDE SEQUENCE [LARGE SCALE GENOMIC DNA]</scope>
    <source>
        <strain evidence="2">MHOM/CI/86/DAL972</strain>
    </source>
</reference>
<dbReference type="Proteomes" id="UP000002316">
    <property type="component" value="Chromosome 10"/>
</dbReference>
<organism evidence="1 2">
    <name type="scientific">Trypanosoma brucei gambiense (strain MHOM/CI/86/DAL972)</name>
    <dbReference type="NCBI Taxonomy" id="679716"/>
    <lineage>
        <taxon>Eukaryota</taxon>
        <taxon>Discoba</taxon>
        <taxon>Euglenozoa</taxon>
        <taxon>Kinetoplastea</taxon>
        <taxon>Metakinetoplastina</taxon>
        <taxon>Trypanosomatida</taxon>
        <taxon>Trypanosomatidae</taxon>
        <taxon>Trypanosoma</taxon>
    </lineage>
</organism>
<evidence type="ECO:0000313" key="2">
    <source>
        <dbReference type="Proteomes" id="UP000002316"/>
    </source>
</evidence>
<dbReference type="GeneID" id="23865217"/>
<dbReference type="KEGG" id="tbg:TbgDal_X19610"/>
<proteinExistence type="predicted"/>
<dbReference type="EMBL" id="FN554973">
    <property type="protein sequence ID" value="CBH16853.1"/>
    <property type="molecule type" value="Genomic_DNA"/>
</dbReference>
<dbReference type="AlphaFoldDB" id="D0A0U5"/>